<feature type="domain" description="DUF317" evidence="2">
    <location>
        <begin position="59"/>
        <end position="109"/>
    </location>
</feature>
<name>A0A949N5E8_9ACTN</name>
<dbReference type="Pfam" id="PF03771">
    <property type="entry name" value="SPDY"/>
    <property type="match status" value="2"/>
</dbReference>
<accession>A0A949N5E8</accession>
<gene>
    <name evidence="3" type="ORF">JGS22_014960</name>
</gene>
<evidence type="ECO:0000259" key="2">
    <source>
        <dbReference type="Pfam" id="PF03771"/>
    </source>
</evidence>
<comment type="caution">
    <text evidence="3">The sequence shown here is derived from an EMBL/GenBank/DDBJ whole genome shotgun (WGS) entry which is preliminary data.</text>
</comment>
<feature type="region of interest" description="Disordered" evidence="1">
    <location>
        <begin position="245"/>
        <end position="270"/>
    </location>
</feature>
<dbReference type="EMBL" id="JAELVF020000001">
    <property type="protein sequence ID" value="MBU7598879.1"/>
    <property type="molecule type" value="Genomic_DNA"/>
</dbReference>
<evidence type="ECO:0000313" key="3">
    <source>
        <dbReference type="EMBL" id="MBU7598879.1"/>
    </source>
</evidence>
<dbReference type="InterPro" id="IPR005523">
    <property type="entry name" value="DUF317_SPDY"/>
</dbReference>
<sequence length="270" mass="29476">MKLPHIASKADDPWHRIWYETTPRHLAGAGDARHVTQALRAAGWKNHGDPDFPHVVLASPDYQHALVLEPAPDSDGSWWRISSKDWHASFDGNTPAEIIAGFTDALLQLPPEAEPDIRPALQSAGWTCERDNRGNEYARHPDGITTLERRATSTSDSFVWTAAVALPTGLGSHERLWRAYFDDSTPRYLLAAFAATLTAPAPVFRGRHDVPHPSLVVQIGRGAVGDHLATAHEARLKAIRAAARKARRASAPTTPSALGTEAAVSPRRSR</sequence>
<dbReference type="Proteomes" id="UP000694501">
    <property type="component" value="Unassembled WGS sequence"/>
</dbReference>
<evidence type="ECO:0000256" key="1">
    <source>
        <dbReference type="SAM" id="MobiDB-lite"/>
    </source>
</evidence>
<proteinExistence type="predicted"/>
<organism evidence="3 4">
    <name type="scientific">Streptomyces tardus</name>
    <dbReference type="NCBI Taxonomy" id="2780544"/>
    <lineage>
        <taxon>Bacteria</taxon>
        <taxon>Bacillati</taxon>
        <taxon>Actinomycetota</taxon>
        <taxon>Actinomycetes</taxon>
        <taxon>Kitasatosporales</taxon>
        <taxon>Streptomycetaceae</taxon>
        <taxon>Streptomyces</taxon>
    </lineage>
</organism>
<keyword evidence="4" id="KW-1185">Reference proteome</keyword>
<feature type="domain" description="DUF317" evidence="2">
    <location>
        <begin position="141"/>
        <end position="203"/>
    </location>
</feature>
<reference evidence="3" key="1">
    <citation type="submission" date="2021-06" db="EMBL/GenBank/DDBJ databases">
        <title>Sequencing of actinobacteria type strains.</title>
        <authorList>
            <person name="Nguyen G.-S."/>
            <person name="Wentzel A."/>
        </authorList>
    </citation>
    <scope>NUCLEOTIDE SEQUENCE</scope>
    <source>
        <strain evidence="3">P38-E01</strain>
    </source>
</reference>
<dbReference type="RefSeq" id="WP_211041567.1">
    <property type="nucleotide sequence ID" value="NZ_JAELVF020000001.1"/>
</dbReference>
<dbReference type="AlphaFoldDB" id="A0A949N5E8"/>
<protein>
    <submittedName>
        <fullName evidence="3">DUF317 domain-containing protein</fullName>
    </submittedName>
</protein>
<evidence type="ECO:0000313" key="4">
    <source>
        <dbReference type="Proteomes" id="UP000694501"/>
    </source>
</evidence>